<evidence type="ECO:0000256" key="4">
    <source>
        <dbReference type="ARBA" id="ARBA00022692"/>
    </source>
</evidence>
<dbReference type="InterPro" id="IPR005331">
    <property type="entry name" value="Sulfotransferase"/>
</dbReference>
<dbReference type="GeneID" id="101240611"/>
<dbReference type="RefSeq" id="XP_065656586.1">
    <property type="nucleotide sequence ID" value="XM_065800514.1"/>
</dbReference>
<dbReference type="PANTHER" id="PTHR12137:SF54">
    <property type="entry name" value="CARBOHYDRATE SULFOTRANSFERASE"/>
    <property type="match status" value="1"/>
</dbReference>
<keyword evidence="4 9" id="KW-0812">Transmembrane</keyword>
<evidence type="ECO:0000256" key="7">
    <source>
        <dbReference type="ARBA" id="ARBA00023136"/>
    </source>
</evidence>
<comment type="subcellular location">
    <subcellularLocation>
        <location evidence="1 9">Golgi apparatus membrane</location>
        <topology evidence="1 9">Single-pass type II membrane protein</topology>
    </subcellularLocation>
</comment>
<name>A0ABM4C4U0_HYDVU</name>
<keyword evidence="5 9" id="KW-1133">Transmembrane helix</keyword>
<dbReference type="PANTHER" id="PTHR12137">
    <property type="entry name" value="CARBOHYDRATE SULFOTRANSFERASE"/>
    <property type="match status" value="1"/>
</dbReference>
<keyword evidence="3 9" id="KW-0808">Transferase</keyword>
<protein>
    <recommendedName>
        <fullName evidence="9">Carbohydrate sulfotransferase</fullName>
        <ecNumber evidence="9">2.8.2.-</ecNumber>
    </recommendedName>
</protein>
<evidence type="ECO:0000256" key="3">
    <source>
        <dbReference type="ARBA" id="ARBA00022679"/>
    </source>
</evidence>
<evidence type="ECO:0000256" key="5">
    <source>
        <dbReference type="ARBA" id="ARBA00022989"/>
    </source>
</evidence>
<accession>A0ABM4C4U0</accession>
<comment type="similarity">
    <text evidence="2 9">Belongs to the sulfotransferase 2 family.</text>
</comment>
<dbReference type="Proteomes" id="UP001652625">
    <property type="component" value="Chromosome 06"/>
</dbReference>
<evidence type="ECO:0000256" key="6">
    <source>
        <dbReference type="ARBA" id="ARBA00023034"/>
    </source>
</evidence>
<dbReference type="Pfam" id="PF03567">
    <property type="entry name" value="Sulfotransfer_2"/>
    <property type="match status" value="1"/>
</dbReference>
<keyword evidence="6 9" id="KW-0333">Golgi apparatus</keyword>
<keyword evidence="8 9" id="KW-0325">Glycoprotein</keyword>
<proteinExistence type="inferred from homology"/>
<evidence type="ECO:0000256" key="1">
    <source>
        <dbReference type="ARBA" id="ARBA00004323"/>
    </source>
</evidence>
<keyword evidence="10" id="KW-1185">Reference proteome</keyword>
<sequence>MCVLKRRKLQLAILILASASSICFLTAGLIFILHQYEPSCNNKIYQKNEIWDHSDTLQLQVLRKRELFNYCKGNSRKRNRTTNYIVYSDYENLLYCCAPYVASNKWMKSLNVHDNLFSFKNAPEVINYDIFHLGYKSLFSLISKEERSVREKAYFTFLITRHPFERLVFIFKNEFENQHSPRFRKTFGSYILRKYRRGLSNKQYDAGVGVTFLEFVRFVLSKKFIDESWQKITDLCLPCNYKYDYVAKVETLKNDSKMISDSTGLLNFLNQTDQTDQSDKKSLVEYYFKTLPKTKIYELYMLYLDDFLAFGYPSPYYIKKV</sequence>
<evidence type="ECO:0000256" key="8">
    <source>
        <dbReference type="ARBA" id="ARBA00023180"/>
    </source>
</evidence>
<gene>
    <name evidence="11" type="primary">LOC101240611</name>
</gene>
<dbReference type="InterPro" id="IPR018011">
    <property type="entry name" value="Carb_sulfotrans_8-10"/>
</dbReference>
<evidence type="ECO:0000313" key="11">
    <source>
        <dbReference type="RefSeq" id="XP_065656586.1"/>
    </source>
</evidence>
<feature type="transmembrane region" description="Helical" evidence="9">
    <location>
        <begin position="12"/>
        <end position="33"/>
    </location>
</feature>
<reference evidence="11" key="1">
    <citation type="submission" date="2025-08" db="UniProtKB">
        <authorList>
            <consortium name="RefSeq"/>
        </authorList>
    </citation>
    <scope>IDENTIFICATION</scope>
</reference>
<dbReference type="EC" id="2.8.2.-" evidence="9"/>
<evidence type="ECO:0000256" key="9">
    <source>
        <dbReference type="RuleBase" id="RU364020"/>
    </source>
</evidence>
<keyword evidence="9" id="KW-0735">Signal-anchor</keyword>
<evidence type="ECO:0000256" key="2">
    <source>
        <dbReference type="ARBA" id="ARBA00006339"/>
    </source>
</evidence>
<organism evidence="10 11">
    <name type="scientific">Hydra vulgaris</name>
    <name type="common">Hydra</name>
    <name type="synonym">Hydra attenuata</name>
    <dbReference type="NCBI Taxonomy" id="6087"/>
    <lineage>
        <taxon>Eukaryota</taxon>
        <taxon>Metazoa</taxon>
        <taxon>Cnidaria</taxon>
        <taxon>Hydrozoa</taxon>
        <taxon>Hydroidolina</taxon>
        <taxon>Anthoathecata</taxon>
        <taxon>Aplanulata</taxon>
        <taxon>Hydridae</taxon>
        <taxon>Hydra</taxon>
    </lineage>
</organism>
<keyword evidence="9" id="KW-0119">Carbohydrate metabolism</keyword>
<keyword evidence="7 9" id="KW-0472">Membrane</keyword>
<evidence type="ECO:0000313" key="10">
    <source>
        <dbReference type="Proteomes" id="UP001652625"/>
    </source>
</evidence>